<dbReference type="Gene3D" id="3.40.50.300">
    <property type="entry name" value="P-loop containing nucleotide triphosphate hydrolases"/>
    <property type="match status" value="1"/>
</dbReference>
<accession>A0A1B6G5A0</accession>
<dbReference type="EMBL" id="GECZ01012151">
    <property type="protein sequence ID" value="JAS57618.1"/>
    <property type="molecule type" value="Transcribed_RNA"/>
</dbReference>
<dbReference type="PANTHER" id="PTHR19229">
    <property type="entry name" value="ATP-BINDING CASSETTE TRANSPORTER SUBFAMILY A ABCA"/>
    <property type="match status" value="1"/>
</dbReference>
<dbReference type="AlphaFoldDB" id="A0A1B6G5A0"/>
<dbReference type="InterPro" id="IPR026082">
    <property type="entry name" value="ABCA"/>
</dbReference>
<protein>
    <recommendedName>
        <fullName evidence="2">ABC transporter domain-containing protein</fullName>
    </recommendedName>
</protein>
<dbReference type="GO" id="GO:0016887">
    <property type="term" value="F:ATP hydrolysis activity"/>
    <property type="evidence" value="ECO:0007669"/>
    <property type="project" value="InterPro"/>
</dbReference>
<feature type="non-terminal residue" evidence="3">
    <location>
        <position position="192"/>
    </location>
</feature>
<name>A0A1B6G5A0_9HEMI</name>
<feature type="transmembrane region" description="Helical" evidence="1">
    <location>
        <begin position="20"/>
        <end position="39"/>
    </location>
</feature>
<organism evidence="3">
    <name type="scientific">Cuerna arida</name>
    <dbReference type="NCBI Taxonomy" id="1464854"/>
    <lineage>
        <taxon>Eukaryota</taxon>
        <taxon>Metazoa</taxon>
        <taxon>Ecdysozoa</taxon>
        <taxon>Arthropoda</taxon>
        <taxon>Hexapoda</taxon>
        <taxon>Insecta</taxon>
        <taxon>Pterygota</taxon>
        <taxon>Neoptera</taxon>
        <taxon>Paraneoptera</taxon>
        <taxon>Hemiptera</taxon>
        <taxon>Auchenorrhyncha</taxon>
        <taxon>Membracoidea</taxon>
        <taxon>Cicadellidae</taxon>
        <taxon>Cicadellinae</taxon>
        <taxon>Proconiini</taxon>
        <taxon>Cuerna</taxon>
    </lineage>
</organism>
<reference evidence="3" key="1">
    <citation type="submission" date="2015-11" db="EMBL/GenBank/DDBJ databases">
        <title>De novo transcriptome assembly of four potential Pierce s Disease insect vectors from Arizona vineyards.</title>
        <authorList>
            <person name="Tassone E.E."/>
        </authorList>
    </citation>
    <scope>NUCLEOTIDE SEQUENCE</scope>
</reference>
<evidence type="ECO:0000256" key="1">
    <source>
        <dbReference type="SAM" id="Phobius"/>
    </source>
</evidence>
<keyword evidence="1" id="KW-0812">Transmembrane</keyword>
<dbReference type="GO" id="GO:0005524">
    <property type="term" value="F:ATP binding"/>
    <property type="evidence" value="ECO:0007669"/>
    <property type="project" value="InterPro"/>
</dbReference>
<dbReference type="PANTHER" id="PTHR19229:SF250">
    <property type="entry name" value="ABC TRANSPORTER DOMAIN-CONTAINING PROTEIN-RELATED"/>
    <property type="match status" value="1"/>
</dbReference>
<feature type="transmembrane region" description="Helical" evidence="1">
    <location>
        <begin position="71"/>
        <end position="92"/>
    </location>
</feature>
<keyword evidence="1" id="KW-0472">Membrane</keyword>
<evidence type="ECO:0000313" key="3">
    <source>
        <dbReference type="EMBL" id="JAS57618.1"/>
    </source>
</evidence>
<proteinExistence type="predicted"/>
<dbReference type="GO" id="GO:0016020">
    <property type="term" value="C:membrane"/>
    <property type="evidence" value="ECO:0007669"/>
    <property type="project" value="InterPro"/>
</dbReference>
<dbReference type="GO" id="GO:0005319">
    <property type="term" value="F:lipid transporter activity"/>
    <property type="evidence" value="ECO:0007669"/>
    <property type="project" value="TreeGrafter"/>
</dbReference>
<dbReference type="Pfam" id="PF00005">
    <property type="entry name" value="ABC_tran"/>
    <property type="match status" value="1"/>
</dbReference>
<feature type="domain" description="ABC transporter" evidence="2">
    <location>
        <begin position="162"/>
        <end position="192"/>
    </location>
</feature>
<gene>
    <name evidence="3" type="ORF">g.50114</name>
</gene>
<dbReference type="GO" id="GO:0140359">
    <property type="term" value="F:ABC-type transporter activity"/>
    <property type="evidence" value="ECO:0007669"/>
    <property type="project" value="InterPro"/>
</dbReference>
<sequence length="192" mass="21535">MTLTSRVFSSYDVTTFLLSFNPIFAGVSALIYLFSLMYINGTCLQCGKDCQTQDAFQFLESGLDAKHPNGILNFLIFLIVDTVLYFGLVFLIEYGVVKNLWFLLAMNWNKMDRKLDEDADVVIEKQKVESIQNIPGYVHNRTVLLVNDIGKKYNCKTTAVYNVSFQVGRGECFGLLGVNGAGKTTTFKMLTG</sequence>
<keyword evidence="1" id="KW-1133">Transmembrane helix</keyword>
<dbReference type="SUPFAM" id="SSF52540">
    <property type="entry name" value="P-loop containing nucleoside triphosphate hydrolases"/>
    <property type="match status" value="1"/>
</dbReference>
<evidence type="ECO:0000259" key="2">
    <source>
        <dbReference type="Pfam" id="PF00005"/>
    </source>
</evidence>
<dbReference type="InterPro" id="IPR003439">
    <property type="entry name" value="ABC_transporter-like_ATP-bd"/>
</dbReference>
<dbReference type="InterPro" id="IPR027417">
    <property type="entry name" value="P-loop_NTPase"/>
</dbReference>